<dbReference type="SUPFAM" id="SSF88723">
    <property type="entry name" value="PIN domain-like"/>
    <property type="match status" value="1"/>
</dbReference>
<dbReference type="Gene3D" id="3.40.50.1010">
    <property type="entry name" value="5'-nuclease"/>
    <property type="match status" value="1"/>
</dbReference>
<evidence type="ECO:0000313" key="1">
    <source>
        <dbReference type="EMBL" id="XDO98529.1"/>
    </source>
</evidence>
<dbReference type="AlphaFoldDB" id="A0AB39KXY3"/>
<gene>
    <name evidence="1" type="ORF">ABOZ73_08965</name>
</gene>
<dbReference type="RefSeq" id="WP_369062404.1">
    <property type="nucleotide sequence ID" value="NZ_CP158375.1"/>
</dbReference>
<proteinExistence type="predicted"/>
<protein>
    <submittedName>
        <fullName evidence="1">PIN domain-containing protein</fullName>
    </submittedName>
</protein>
<accession>A0AB39KXY3</accession>
<sequence length="123" mass="13702">MILVDSSVWVGHFREPNDQLVRLLEGRQVLCHPFISGEIALGNLRRRDIVLTSLRRLPQAVVARDSEVTDLVERKSLHGRGVGYFDVHLLASALVTPDAQLWSNDRRLALIASELGVAFLAAH</sequence>
<name>A0AB39KXY3_9CAUL</name>
<dbReference type="InterPro" id="IPR029060">
    <property type="entry name" value="PIN-like_dom_sf"/>
</dbReference>
<organism evidence="1">
    <name type="scientific">Caulobacter sp. 73W</name>
    <dbReference type="NCBI Taxonomy" id="3161137"/>
    <lineage>
        <taxon>Bacteria</taxon>
        <taxon>Pseudomonadati</taxon>
        <taxon>Pseudomonadota</taxon>
        <taxon>Alphaproteobacteria</taxon>
        <taxon>Caulobacterales</taxon>
        <taxon>Caulobacteraceae</taxon>
        <taxon>Caulobacter</taxon>
    </lineage>
</organism>
<reference evidence="1" key="1">
    <citation type="submission" date="2024-06" db="EMBL/GenBank/DDBJ databases">
        <title>Caulobacter inopinatus, sp. nov.</title>
        <authorList>
            <person name="Donachie S.P."/>
        </authorList>
    </citation>
    <scope>NUCLEOTIDE SEQUENCE</scope>
    <source>
        <strain evidence="1">73W</strain>
    </source>
</reference>
<dbReference type="EMBL" id="CP158375">
    <property type="protein sequence ID" value="XDO98529.1"/>
    <property type="molecule type" value="Genomic_DNA"/>
</dbReference>